<feature type="transmembrane region" description="Helical" evidence="1">
    <location>
        <begin position="60"/>
        <end position="81"/>
    </location>
</feature>
<dbReference type="HOGENOM" id="CLU_086326_0_0_9"/>
<feature type="transmembrane region" description="Helical" evidence="1">
    <location>
        <begin position="205"/>
        <end position="227"/>
    </location>
</feature>
<dbReference type="EMBL" id="CP029477">
    <property type="protein sequence ID" value="AWM75345.1"/>
    <property type="molecule type" value="Genomic_DNA"/>
</dbReference>
<dbReference type="RefSeq" id="WP_045928101.1">
    <property type="nucleotide sequence ID" value="NZ_CP029477.1"/>
</dbReference>
<dbReference type="Proteomes" id="UP000246036">
    <property type="component" value="Chromosome"/>
</dbReference>
<dbReference type="KEGG" id="lkl:DKL58_04875"/>
<reference evidence="2 5" key="2">
    <citation type="submission" date="2018-05" db="EMBL/GenBank/DDBJ databases">
        <title>Reference genomes for bee gut microbiota database.</title>
        <authorList>
            <person name="Ellegaard K.M."/>
        </authorList>
    </citation>
    <scope>NUCLEOTIDE SEQUENCE [LARGE SCALE GENOMIC DNA]</scope>
    <source>
        <strain evidence="2 5">ESL0186</strain>
    </source>
</reference>
<feature type="transmembrane region" description="Helical" evidence="1">
    <location>
        <begin position="102"/>
        <end position="135"/>
    </location>
</feature>
<feature type="transmembrane region" description="Helical" evidence="1">
    <location>
        <begin position="21"/>
        <end position="40"/>
    </location>
</feature>
<evidence type="ECO:0000313" key="2">
    <source>
        <dbReference type="EMBL" id="AWM75345.1"/>
    </source>
</evidence>
<dbReference type="PATRIC" id="fig|1218493.3.peg.1056"/>
<feature type="transmembrane region" description="Helical" evidence="1">
    <location>
        <begin position="158"/>
        <end position="185"/>
    </location>
</feature>
<accession>A0A0F4LAR8</accession>
<feature type="transmembrane region" description="Helical" evidence="1">
    <location>
        <begin position="247"/>
        <end position="269"/>
    </location>
</feature>
<dbReference type="OrthoDB" id="2323775at2"/>
<dbReference type="AlphaFoldDB" id="A0A0F4LAR8"/>
<reference evidence="3 4" key="1">
    <citation type="submission" date="2014-12" db="EMBL/GenBank/DDBJ databases">
        <title>Comparative genomics of the lactic acid bacteria isolated from the honey bee gut.</title>
        <authorList>
            <person name="Ellegaard K.M."/>
            <person name="Tamarit D."/>
            <person name="Javelind E."/>
            <person name="Olofsson T."/>
            <person name="Andersson S.G."/>
            <person name="Vasquez A."/>
        </authorList>
    </citation>
    <scope>NUCLEOTIDE SEQUENCE [LARGE SCALE GENOMIC DNA]</scope>
    <source>
        <strain evidence="3 4">Biut2</strain>
    </source>
</reference>
<keyword evidence="1" id="KW-0812">Transmembrane</keyword>
<evidence type="ECO:0000313" key="5">
    <source>
        <dbReference type="Proteomes" id="UP000246036"/>
    </source>
</evidence>
<keyword evidence="5" id="KW-1185">Reference proteome</keyword>
<evidence type="ECO:0000313" key="4">
    <source>
        <dbReference type="Proteomes" id="UP000033533"/>
    </source>
</evidence>
<dbReference type="PROSITE" id="PS51257">
    <property type="entry name" value="PROKAR_LIPOPROTEIN"/>
    <property type="match status" value="1"/>
</dbReference>
<evidence type="ECO:0000313" key="3">
    <source>
        <dbReference type="EMBL" id="KJY55369.1"/>
    </source>
</evidence>
<dbReference type="EMBL" id="JXBY01000019">
    <property type="protein sequence ID" value="KJY55369.1"/>
    <property type="molecule type" value="Genomic_DNA"/>
</dbReference>
<sequence>MAEFSRLFNRFFKIKTRKLHIILFFQLIAALACAFFTYYEVTNWHIQKNLKNNVGLIPEWTLYFVILAFLVILFVFILTPLQSEKFNRSQTWRSAGISDSQFYLDNVLSTFVSFIYMLALEVVAAVMLGFLSFLVDKDFQRGLHDFLMDLHPNFDYNVFWTVIGTIVLAILSCFFLYFVISFFNFASQSIIDFVPANVNGALVKILHLFIIFVLIWFFFKIQHIFVYKILLSVFNPANYGLAYSSDLPFAILSTTICNLILLGSNVFLFNHFYEASERK</sequence>
<name>A0A0F4LAR8_9LACO</name>
<evidence type="ECO:0000256" key="1">
    <source>
        <dbReference type="SAM" id="Phobius"/>
    </source>
</evidence>
<protein>
    <recommendedName>
        <fullName evidence="6">ABC transporter permease</fullName>
    </recommendedName>
</protein>
<evidence type="ECO:0008006" key="6">
    <source>
        <dbReference type="Google" id="ProtNLM"/>
    </source>
</evidence>
<organism evidence="3 4">
    <name type="scientific">Lactobacillus kullabergensis</name>
    <dbReference type="NCBI Taxonomy" id="1218493"/>
    <lineage>
        <taxon>Bacteria</taxon>
        <taxon>Bacillati</taxon>
        <taxon>Bacillota</taxon>
        <taxon>Bacilli</taxon>
        <taxon>Lactobacillales</taxon>
        <taxon>Lactobacillaceae</taxon>
        <taxon>Lactobacillus</taxon>
    </lineage>
</organism>
<dbReference type="STRING" id="1218493.JF76_10040"/>
<keyword evidence="1" id="KW-1133">Transmembrane helix</keyword>
<keyword evidence="1" id="KW-0472">Membrane</keyword>
<dbReference type="Proteomes" id="UP000033533">
    <property type="component" value="Unassembled WGS sequence"/>
</dbReference>
<gene>
    <name evidence="2" type="ORF">DKL58_04875</name>
    <name evidence="3" type="ORF">JF76_10040</name>
</gene>
<proteinExistence type="predicted"/>